<dbReference type="RefSeq" id="WP_188857253.1">
    <property type="nucleotide sequence ID" value="NZ_BMLT01000001.1"/>
</dbReference>
<dbReference type="InterPro" id="IPR025403">
    <property type="entry name" value="TgpA-like_C"/>
</dbReference>
<keyword evidence="4" id="KW-1185">Reference proteome</keyword>
<dbReference type="PANTHER" id="PTHR42736">
    <property type="entry name" value="PROTEIN-GLUTAMINE GAMMA-GLUTAMYLTRANSFERASE"/>
    <property type="match status" value="1"/>
</dbReference>
<dbReference type="InterPro" id="IPR052901">
    <property type="entry name" value="Bact_TGase-like"/>
</dbReference>
<keyword evidence="1" id="KW-0812">Transmembrane</keyword>
<organism evidence="3 4">
    <name type="scientific">Marinobacterium nitratireducens</name>
    <dbReference type="NCBI Taxonomy" id="518897"/>
    <lineage>
        <taxon>Bacteria</taxon>
        <taxon>Pseudomonadati</taxon>
        <taxon>Pseudomonadota</taxon>
        <taxon>Gammaproteobacteria</taxon>
        <taxon>Oceanospirillales</taxon>
        <taxon>Oceanospirillaceae</taxon>
        <taxon>Marinobacterium</taxon>
    </lineage>
</organism>
<dbReference type="Pfam" id="PF13559">
    <property type="entry name" value="DUF4129"/>
    <property type="match status" value="1"/>
</dbReference>
<gene>
    <name evidence="3" type="primary">tgpA</name>
    <name evidence="3" type="ORF">GCM10011348_00630</name>
</gene>
<evidence type="ECO:0000259" key="2">
    <source>
        <dbReference type="SMART" id="SM00460"/>
    </source>
</evidence>
<comment type="caution">
    <text evidence="3">The sequence shown here is derived from an EMBL/GenBank/DDBJ whole genome shotgun (WGS) entry which is preliminary data.</text>
</comment>
<keyword evidence="1" id="KW-0472">Membrane</keyword>
<name>A0A917Z7W1_9GAMM</name>
<evidence type="ECO:0000313" key="4">
    <source>
        <dbReference type="Proteomes" id="UP000599578"/>
    </source>
</evidence>
<accession>A0A917Z7W1</accession>
<dbReference type="SMART" id="SM00460">
    <property type="entry name" value="TGc"/>
    <property type="match status" value="1"/>
</dbReference>
<reference evidence="3 4" key="1">
    <citation type="journal article" date="2014" name="Int. J. Syst. Evol. Microbiol.">
        <title>Complete genome sequence of Corynebacterium casei LMG S-19264T (=DSM 44701T), isolated from a smear-ripened cheese.</title>
        <authorList>
            <consortium name="US DOE Joint Genome Institute (JGI-PGF)"/>
            <person name="Walter F."/>
            <person name="Albersmeier A."/>
            <person name="Kalinowski J."/>
            <person name="Ruckert C."/>
        </authorList>
    </citation>
    <scope>NUCLEOTIDE SEQUENCE [LARGE SCALE GENOMIC DNA]</scope>
    <source>
        <strain evidence="3 4">CGMCC 1.7286</strain>
    </source>
</reference>
<evidence type="ECO:0000313" key="3">
    <source>
        <dbReference type="EMBL" id="GGO75558.1"/>
    </source>
</evidence>
<dbReference type="EMBL" id="BMLT01000001">
    <property type="protein sequence ID" value="GGO75558.1"/>
    <property type="molecule type" value="Genomic_DNA"/>
</dbReference>
<dbReference type="InterPro" id="IPR038765">
    <property type="entry name" value="Papain-like_cys_pep_sf"/>
</dbReference>
<proteinExistence type="predicted"/>
<feature type="transmembrane region" description="Helical" evidence="1">
    <location>
        <begin position="106"/>
        <end position="123"/>
    </location>
</feature>
<dbReference type="Pfam" id="PF01841">
    <property type="entry name" value="Transglut_core"/>
    <property type="match status" value="1"/>
</dbReference>
<dbReference type="InterPro" id="IPR002931">
    <property type="entry name" value="Transglutaminase-like"/>
</dbReference>
<feature type="transmembrane region" description="Helical" evidence="1">
    <location>
        <begin position="7"/>
        <end position="24"/>
    </location>
</feature>
<feature type="transmembrane region" description="Helical" evidence="1">
    <location>
        <begin position="129"/>
        <end position="148"/>
    </location>
</feature>
<feature type="transmembrane region" description="Helical" evidence="1">
    <location>
        <begin position="60"/>
        <end position="78"/>
    </location>
</feature>
<dbReference type="InterPro" id="IPR021878">
    <property type="entry name" value="TgpA_N"/>
</dbReference>
<dbReference type="Proteomes" id="UP000599578">
    <property type="component" value="Unassembled WGS sequence"/>
</dbReference>
<sequence>MKGVYQLTRPALVWQLLMVVVVMIPHSLRLPWWLPLMTLGAIGWRLLVHLGRTSFPHWSVKFLMAITAGIGAVASIGRGNGPELAVALLVAGFALKLLEIYKRRDALVLIYVAYFLAATELLFGQTLLHALYVLLALLLITAALNAVYQSERHPDFRRPLRAALRLLLPALPLMLVLFLIVPRIGPLWYAPMMQEESVTGLSDTLSPGDVSQLTGSSAVAFRVEFTSGRVPPPAQRYWRGLTYDYFDGRRWQAESDRRTPPELSDLPSGPLLRYQMIIEPSGQPWVYALDYPVSASWPLRMAPNWTLRAPSRLRQRAEFALVSRPLDALPQALSESAQSRYLQLPASGNPRARELAQRWRDEDASVDSLVTRTLALFNRDFVYTLSPPRLGADGIDDFLFETRRGFCGHYASALAFLLRAAGVPARIVGGYQGGEWNPYESYLLIRQYEAHAWVEVWYAGRGWVRVDPTAAVAPQRVEQTADQLLADEPGFLSDTPLSPVRFGRINWLNQLRLRVEAINYSWHRWVLSFHLRQDALLQRLFGELSLWKLALALALPFGLVLGWVALSLLRQRRPKTLDKVDSALLRLSQRLGAQGLGRRNGEPVGLYAARVAEARPELEPLILAVARHYDQLRYAGHDDNAVRRAYREAIRACMRRL</sequence>
<protein>
    <submittedName>
        <fullName evidence="3">Protein-glutamine gamma-glutamyltransferase</fullName>
    </submittedName>
</protein>
<dbReference type="SUPFAM" id="SSF54001">
    <property type="entry name" value="Cysteine proteinases"/>
    <property type="match status" value="1"/>
</dbReference>
<dbReference type="Gene3D" id="3.10.620.30">
    <property type="match status" value="1"/>
</dbReference>
<evidence type="ECO:0000256" key="1">
    <source>
        <dbReference type="SAM" id="Phobius"/>
    </source>
</evidence>
<feature type="transmembrane region" description="Helical" evidence="1">
    <location>
        <begin position="160"/>
        <end position="181"/>
    </location>
</feature>
<keyword evidence="1" id="KW-1133">Transmembrane helix</keyword>
<feature type="transmembrane region" description="Helical" evidence="1">
    <location>
        <begin position="546"/>
        <end position="569"/>
    </location>
</feature>
<dbReference type="PANTHER" id="PTHR42736:SF1">
    <property type="entry name" value="PROTEIN-GLUTAMINE GAMMA-GLUTAMYLTRANSFERASE"/>
    <property type="match status" value="1"/>
</dbReference>
<dbReference type="AlphaFoldDB" id="A0A917Z7W1"/>
<feature type="domain" description="Transglutaminase-like" evidence="2">
    <location>
        <begin position="399"/>
        <end position="470"/>
    </location>
</feature>
<dbReference type="Pfam" id="PF11992">
    <property type="entry name" value="TgpA_N"/>
    <property type="match status" value="1"/>
</dbReference>